<evidence type="ECO:0000259" key="3">
    <source>
        <dbReference type="PROSITE" id="PS50111"/>
    </source>
</evidence>
<dbReference type="Gene3D" id="1.10.287.950">
    <property type="entry name" value="Methyl-accepting chemotaxis protein"/>
    <property type="match status" value="1"/>
</dbReference>
<dbReference type="SUPFAM" id="SSF58104">
    <property type="entry name" value="Methyl-accepting chemotaxis protein (MCP) signaling domain"/>
    <property type="match status" value="1"/>
</dbReference>
<protein>
    <submittedName>
        <fullName evidence="4">Methyl-accepting chemotaxis protein</fullName>
    </submittedName>
</protein>
<organism evidence="4 5">
    <name type="scientific">Tibeticola sediminis</name>
    <dbReference type="NCBI Taxonomy" id="1917811"/>
    <lineage>
        <taxon>Bacteria</taxon>
        <taxon>Pseudomonadati</taxon>
        <taxon>Pseudomonadota</taxon>
        <taxon>Betaproteobacteria</taxon>
        <taxon>Burkholderiales</taxon>
        <taxon>Comamonadaceae</taxon>
        <taxon>Tibeticola</taxon>
    </lineage>
</organism>
<dbReference type="RefSeq" id="WP_170159014.1">
    <property type="nucleotide sequence ID" value="NZ_RKQL01000002.1"/>
</dbReference>
<evidence type="ECO:0000313" key="4">
    <source>
        <dbReference type="EMBL" id="RPE70532.1"/>
    </source>
</evidence>
<evidence type="ECO:0000256" key="1">
    <source>
        <dbReference type="ARBA" id="ARBA00023224"/>
    </source>
</evidence>
<evidence type="ECO:0000256" key="2">
    <source>
        <dbReference type="PROSITE-ProRule" id="PRU00284"/>
    </source>
</evidence>
<dbReference type="SMART" id="SM00283">
    <property type="entry name" value="MA"/>
    <property type="match status" value="1"/>
</dbReference>
<dbReference type="GO" id="GO:0007165">
    <property type="term" value="P:signal transduction"/>
    <property type="evidence" value="ECO:0007669"/>
    <property type="project" value="UniProtKB-KW"/>
</dbReference>
<sequence length="497" mass="55203">MKTERPQSLEAWLQQRPLDLRPEAIAALPAAEQELLGLQRSFTDKVTDAATDVGYTLARLRFNTKATIAETLRQRQALVEALRGVAQTLTQTAQNIDRVQIETNAVESDTDRIDHLASEGAQRGAAIRANFETLVQANARNQREIEALRQQFSGMVKEMAVIREIAQKTNLLALNANIEAARVGDVGRGFAVVAEEIRKLAQTTEKSVVSINSGVGTIDQRLTQIAEATQRFTQGMSSSGEEVQVMSEQFGEIASGVHGIAQRMHDVAARLNAEATQLRALDGTFGQLTVEQKRQAEAAEQAGQRTGEALDEALNKAQRMFEAATIFRTQSQVSAVVDDVLAAQAELTARLQRALDEGELSEADLFDEDYQPVPNTNPQKYLTRFTAWFKREIQPIEDRYLAKSDQYRYVLLVDRNGYAPAHNSVYDQPMTGDPKRDLLHSRSMRIFNDPVGATAAKNQSGLLLQIYSRDTGEVMRELSVPIHLRGRHWGALRFAFV</sequence>
<dbReference type="PANTHER" id="PTHR32089:SF112">
    <property type="entry name" value="LYSOZYME-LIKE PROTEIN-RELATED"/>
    <property type="match status" value="1"/>
</dbReference>
<keyword evidence="1 2" id="KW-0807">Transducer</keyword>
<dbReference type="PROSITE" id="PS50111">
    <property type="entry name" value="CHEMOTAXIS_TRANSDUC_2"/>
    <property type="match status" value="1"/>
</dbReference>
<dbReference type="AlphaFoldDB" id="A0A3N4UIZ1"/>
<comment type="caution">
    <text evidence="4">The sequence shown here is derived from an EMBL/GenBank/DDBJ whole genome shotgun (WGS) entry which is preliminary data.</text>
</comment>
<name>A0A3N4UIZ1_9BURK</name>
<dbReference type="PANTHER" id="PTHR32089">
    <property type="entry name" value="METHYL-ACCEPTING CHEMOTAXIS PROTEIN MCPB"/>
    <property type="match status" value="1"/>
</dbReference>
<proteinExistence type="predicted"/>
<accession>A0A3N4UIZ1</accession>
<keyword evidence="5" id="KW-1185">Reference proteome</keyword>
<dbReference type="EMBL" id="RKQL01000002">
    <property type="protein sequence ID" value="RPE70532.1"/>
    <property type="molecule type" value="Genomic_DNA"/>
</dbReference>
<feature type="domain" description="Methyl-accepting transducer" evidence="3">
    <location>
        <begin position="86"/>
        <end position="289"/>
    </location>
</feature>
<dbReference type="GO" id="GO:0016020">
    <property type="term" value="C:membrane"/>
    <property type="evidence" value="ECO:0007669"/>
    <property type="project" value="InterPro"/>
</dbReference>
<dbReference type="Proteomes" id="UP000272193">
    <property type="component" value="Unassembled WGS sequence"/>
</dbReference>
<reference evidence="4 5" key="1">
    <citation type="submission" date="2018-11" db="EMBL/GenBank/DDBJ databases">
        <title>Genomic Encyclopedia of Type Strains, Phase IV (KMG-IV): sequencing the most valuable type-strain genomes for metagenomic binning, comparative biology and taxonomic classification.</title>
        <authorList>
            <person name="Goeker M."/>
        </authorList>
    </citation>
    <scope>NUCLEOTIDE SEQUENCE [LARGE SCALE GENOMIC DNA]</scope>
    <source>
        <strain evidence="4 5">DSM 101684</strain>
    </source>
</reference>
<evidence type="ECO:0000313" key="5">
    <source>
        <dbReference type="Proteomes" id="UP000272193"/>
    </source>
</evidence>
<gene>
    <name evidence="4" type="ORF">EDC62_1014</name>
</gene>
<dbReference type="InterPro" id="IPR004089">
    <property type="entry name" value="MCPsignal_dom"/>
</dbReference>
<dbReference type="Pfam" id="PF00015">
    <property type="entry name" value="MCPsignal"/>
    <property type="match status" value="1"/>
</dbReference>